<dbReference type="InterPro" id="IPR042173">
    <property type="entry name" value="RNase_J_2"/>
</dbReference>
<sequence>MDIEIVAVGGYEEVGRNMTAVRVGDDVVVFDMGLDVAPVVREGIDVEHAGRRELIDAGAIPDDSVVADLDGEVCAIVFSHGHLDHVGAAGVLAERYDAPLIASPFTMEILKGELDPGYDGDLVTMAAGEVTPLGDDLDLEFVHVTHSTVGAVNPVLHTPRGAIVYGLDKRLDHDPVLEAPIDMVRFAELGEAGVLAYVEDCTNAGRSGRTPGEAVARARVRDVLGSVADAPGVIVASTFASHVARVSSVVEAAREIGREAILLGRSMATYARTAAHFDYPGFGDVEAHGTRVGIERALRRVRTEGRDSFLLLATGHQGEPNAVLPRLARGDGALALGAGDVVVFGARVIPDPVNRRQRATLDRRLARRGVEVHEDVHVSGHLSAAGHRRMRRTLEPRTLIPAHQSVGGIERYVALAEADGYERGEDVHVARNGTIIQLSS</sequence>
<dbReference type="EMBL" id="BMOQ01000007">
    <property type="protein sequence ID" value="GGN22993.1"/>
    <property type="molecule type" value="Genomic_DNA"/>
</dbReference>
<dbReference type="RefSeq" id="WP_188879474.1">
    <property type="nucleotide sequence ID" value="NZ_BMOQ01000007.1"/>
</dbReference>
<dbReference type="GO" id="GO:0003723">
    <property type="term" value="F:RNA binding"/>
    <property type="evidence" value="ECO:0007669"/>
    <property type="project" value="UniProtKB-KW"/>
</dbReference>
<keyword evidence="2" id="KW-0269">Exonuclease</keyword>
<keyword evidence="3" id="KW-0694">RNA-binding</keyword>
<evidence type="ECO:0000313" key="5">
    <source>
        <dbReference type="EMBL" id="GGN22993.1"/>
    </source>
</evidence>
<comment type="caution">
    <text evidence="5">The sequence shown here is derived from an EMBL/GenBank/DDBJ whole genome shotgun (WGS) entry which is preliminary data.</text>
</comment>
<evidence type="ECO:0000313" key="6">
    <source>
        <dbReference type="Proteomes" id="UP000608850"/>
    </source>
</evidence>
<reference evidence="5 6" key="1">
    <citation type="journal article" date="2019" name="Int. J. Syst. Evol. Microbiol.">
        <title>The Global Catalogue of Microorganisms (GCM) 10K type strain sequencing project: providing services to taxonomists for standard genome sequencing and annotation.</title>
        <authorList>
            <consortium name="The Broad Institute Genomics Platform"/>
            <consortium name="The Broad Institute Genome Sequencing Center for Infectious Disease"/>
            <person name="Wu L."/>
            <person name="Ma J."/>
        </authorList>
    </citation>
    <scope>NUCLEOTIDE SEQUENCE [LARGE SCALE GENOMIC DNA]</scope>
    <source>
        <strain evidence="5 6">JCM 16331</strain>
    </source>
</reference>
<gene>
    <name evidence="5" type="ORF">GCM10009021_25760</name>
</gene>
<dbReference type="GO" id="GO:0004527">
    <property type="term" value="F:exonuclease activity"/>
    <property type="evidence" value="ECO:0007669"/>
    <property type="project" value="UniProtKB-KW"/>
</dbReference>
<dbReference type="SMART" id="SM00849">
    <property type="entry name" value="Lactamase_B"/>
    <property type="match status" value="1"/>
</dbReference>
<dbReference type="SUPFAM" id="SSF56281">
    <property type="entry name" value="Metallo-hydrolase/oxidoreductase"/>
    <property type="match status" value="1"/>
</dbReference>
<dbReference type="OrthoDB" id="40950at2157"/>
<dbReference type="CDD" id="cd07714">
    <property type="entry name" value="RNaseJ_MBL-fold"/>
    <property type="match status" value="1"/>
</dbReference>
<dbReference type="InterPro" id="IPR001279">
    <property type="entry name" value="Metallo-B-lactamas"/>
</dbReference>
<protein>
    <submittedName>
        <fullName evidence="5">Ribonuclease J</fullName>
    </submittedName>
</protein>
<feature type="domain" description="Metallo-beta-lactamase" evidence="4">
    <location>
        <begin position="15"/>
        <end position="227"/>
    </location>
</feature>
<evidence type="ECO:0000256" key="2">
    <source>
        <dbReference type="ARBA" id="ARBA00022839"/>
    </source>
</evidence>
<dbReference type="AlphaFoldDB" id="A0A830GD79"/>
<dbReference type="Proteomes" id="UP000608850">
    <property type="component" value="Unassembled WGS sequence"/>
</dbReference>
<dbReference type="Pfam" id="PF22505">
    <property type="entry name" value="RNase_J_b_CASP"/>
    <property type="match status" value="1"/>
</dbReference>
<dbReference type="InterPro" id="IPR055132">
    <property type="entry name" value="RNase_J_b_CASP"/>
</dbReference>
<dbReference type="PANTHER" id="PTHR43694">
    <property type="entry name" value="RIBONUCLEASE J"/>
    <property type="match status" value="1"/>
</dbReference>
<proteinExistence type="predicted"/>
<name>A0A830GD79_9EURY</name>
<dbReference type="Gene3D" id="3.60.15.10">
    <property type="entry name" value="Ribonuclease Z/Hydroxyacylglutathione hydrolase-like"/>
    <property type="match status" value="1"/>
</dbReference>
<accession>A0A830GD79</accession>
<dbReference type="Gene3D" id="3.40.50.10710">
    <property type="entry name" value="Metallo-hydrolase/oxidoreductase"/>
    <property type="match status" value="1"/>
</dbReference>
<evidence type="ECO:0000256" key="1">
    <source>
        <dbReference type="ARBA" id="ARBA00022722"/>
    </source>
</evidence>
<evidence type="ECO:0000256" key="3">
    <source>
        <dbReference type="ARBA" id="ARBA00022884"/>
    </source>
</evidence>
<keyword evidence="2" id="KW-0378">Hydrolase</keyword>
<organism evidence="5 6">
    <name type="scientific">Halarchaeum nitratireducens</name>
    <dbReference type="NCBI Taxonomy" id="489913"/>
    <lineage>
        <taxon>Archaea</taxon>
        <taxon>Methanobacteriati</taxon>
        <taxon>Methanobacteriota</taxon>
        <taxon>Stenosarchaea group</taxon>
        <taxon>Halobacteria</taxon>
        <taxon>Halobacteriales</taxon>
        <taxon>Halobacteriaceae</taxon>
    </lineage>
</organism>
<dbReference type="PANTHER" id="PTHR43694:SF1">
    <property type="entry name" value="RIBONUCLEASE J"/>
    <property type="match status" value="1"/>
</dbReference>
<keyword evidence="6" id="KW-1185">Reference proteome</keyword>
<dbReference type="InterPro" id="IPR036866">
    <property type="entry name" value="RibonucZ/Hydroxyglut_hydro"/>
</dbReference>
<keyword evidence="1" id="KW-0540">Nuclease</keyword>
<evidence type="ECO:0000259" key="4">
    <source>
        <dbReference type="SMART" id="SM00849"/>
    </source>
</evidence>
<dbReference type="Pfam" id="PF00753">
    <property type="entry name" value="Lactamase_B"/>
    <property type="match status" value="1"/>
</dbReference>